<reference evidence="2 3" key="1">
    <citation type="journal article" date="2016" name="Genome Announc.">
        <title>Draft Genome Sequence of Paenibacillus amylolyticus Heshi-A3, Isolated from Fermented Rice Bran in a Japanese Fermented Seafood Dish.</title>
        <authorList>
            <person name="Akuzawa S."/>
            <person name="Nagaoka J."/>
            <person name="Kanekatsu M."/>
            <person name="Kubota E."/>
            <person name="Ohtake R."/>
            <person name="Suzuki T."/>
            <person name="Kanesaki Y."/>
        </authorList>
    </citation>
    <scope>NUCLEOTIDE SEQUENCE [LARGE SCALE GENOMIC DNA]</scope>
    <source>
        <strain evidence="2 3">Heshi-A3</strain>
    </source>
</reference>
<keyword evidence="1" id="KW-0812">Transmembrane</keyword>
<evidence type="ECO:0000313" key="3">
    <source>
        <dbReference type="Proteomes" id="UP000069697"/>
    </source>
</evidence>
<evidence type="ECO:0000313" key="2">
    <source>
        <dbReference type="EMBL" id="GAS85388.1"/>
    </source>
</evidence>
<sequence length="62" mass="7340">MDLDKNGAVDVMAYSLFKYSLRIYFVIIIYGTNYYLKEMESNYMHLLDKSQRVLLGDECLCQ</sequence>
<reference evidence="3" key="2">
    <citation type="submission" date="2016-01" db="EMBL/GenBank/DDBJ databases">
        <title>Draft Genome Sequence of Paenibacillus amylolyticus Heshi-A3 that Was Isolated from Fermented Rice Bran with Aging Salted Mackerel, Which Was Named Heshiko as Traditional Fermented Seafood in Japan.</title>
        <authorList>
            <person name="Akuzawa S."/>
            <person name="Nakagawa J."/>
            <person name="Kanekatsu T."/>
            <person name="Kubota E."/>
            <person name="Ohtake R."/>
            <person name="Suzuki T."/>
            <person name="Kanesaki Y."/>
        </authorList>
    </citation>
    <scope>NUCLEOTIDE SEQUENCE [LARGE SCALE GENOMIC DNA]</scope>
    <source>
        <strain evidence="3">Heshi-A3</strain>
    </source>
</reference>
<gene>
    <name evidence="2" type="ORF">PAHA3_5511</name>
</gene>
<organism evidence="2 3">
    <name type="scientific">Paenibacillus amylolyticus</name>
    <dbReference type="NCBI Taxonomy" id="1451"/>
    <lineage>
        <taxon>Bacteria</taxon>
        <taxon>Bacillati</taxon>
        <taxon>Bacillota</taxon>
        <taxon>Bacilli</taxon>
        <taxon>Bacillales</taxon>
        <taxon>Paenibacillaceae</taxon>
        <taxon>Paenibacillus</taxon>
    </lineage>
</organism>
<name>A0A100VSQ5_PAEAM</name>
<accession>A0A100VSQ5</accession>
<dbReference type="AlphaFoldDB" id="A0A100VSQ5"/>
<keyword evidence="1" id="KW-1133">Transmembrane helix</keyword>
<dbReference type="EMBL" id="BCNV01000009">
    <property type="protein sequence ID" value="GAS85388.1"/>
    <property type="molecule type" value="Genomic_DNA"/>
</dbReference>
<proteinExistence type="predicted"/>
<feature type="transmembrane region" description="Helical" evidence="1">
    <location>
        <begin position="19"/>
        <end position="36"/>
    </location>
</feature>
<comment type="caution">
    <text evidence="2">The sequence shown here is derived from an EMBL/GenBank/DDBJ whole genome shotgun (WGS) entry which is preliminary data.</text>
</comment>
<dbReference type="Proteomes" id="UP000069697">
    <property type="component" value="Unassembled WGS sequence"/>
</dbReference>
<protein>
    <submittedName>
        <fullName evidence="2">Uncharacterized protein</fullName>
    </submittedName>
</protein>
<keyword evidence="1" id="KW-0472">Membrane</keyword>
<evidence type="ECO:0000256" key="1">
    <source>
        <dbReference type="SAM" id="Phobius"/>
    </source>
</evidence>